<dbReference type="InterPro" id="IPR017452">
    <property type="entry name" value="GPCR_Rhodpsn_7TM"/>
</dbReference>
<name>A0A183AAC4_9TREM</name>
<sequence length="649" mass="73525">MYVTSLKASNTGFDTFETSVANDCDLSLIHYSGIKNLLEKCTNVSQLLQKELIQVFQEEYAAARNEPELPLPLLIGILMAFTIMILFGTLGSALVILVIARKSAMRSRSNMFIMNLAISDLTLCLFTEPFNLFQIWATHKPWILGSLMCKLLAMFQGTNIFVSTISITAIALDRFQCIIYPTMTNRRPHHVVRLLVLVWIVAFVLASPLAFFSHVDEVKVQRCTERTFDRLTQKLKVSYYVAALFFQYVVPLLIVSIVYWRIGLRIRNRHSRVTTKSHFLQLYADKELVPVSTQRVNNLNIGNDRPTTGRLKLPKQTVTDGPNAPSSWVDRLSKGQSPDKPHLLTRCSRLQRENRPILLLTAIAVVFGTSWLPLNIFNVYMEFREMMVAKHFQLPGMISLQNFSSDTYNQTELIKSQTLLGPGTVLIFQTFCLFLVLSSACFNPVLYGWLNENFRAEFRNVFRTRVRSGCLVRSCAHTGHLESGQFPDAQNAPADLNKYVIQWVLSPPYYSSCRIDSSISSDEVVQNNANNGIHLYSRPTNSFNPVDESEFVVSTKAGALDCAVMRKKYNHSSLDNSRPTNSSSSFAMDISDRIFFVDSESDRLEIERVNESLLQALAQNNDGQDTIPEVDPRPEQQQQQSWCSVITAV</sequence>
<dbReference type="InterPro" id="IPR000611">
    <property type="entry name" value="NPY_rcpt"/>
</dbReference>
<dbReference type="PROSITE" id="PS00237">
    <property type="entry name" value="G_PROTEIN_RECEP_F1_1"/>
    <property type="match status" value="1"/>
</dbReference>
<keyword evidence="7 9" id="KW-0675">Receptor</keyword>
<evidence type="ECO:0000256" key="5">
    <source>
        <dbReference type="ARBA" id="ARBA00023040"/>
    </source>
</evidence>
<keyword evidence="5 9" id="KW-0297">G-protein coupled receptor</keyword>
<dbReference type="SMART" id="SM01381">
    <property type="entry name" value="7TM_GPCR_Srsx"/>
    <property type="match status" value="1"/>
</dbReference>
<evidence type="ECO:0000313" key="14">
    <source>
        <dbReference type="Proteomes" id="UP000272942"/>
    </source>
</evidence>
<evidence type="ECO:0000256" key="2">
    <source>
        <dbReference type="ARBA" id="ARBA00010663"/>
    </source>
</evidence>
<comment type="subcellular location">
    <subcellularLocation>
        <location evidence="1">Membrane</location>
        <topology evidence="1">Multi-pass membrane protein</topology>
    </subcellularLocation>
</comment>
<reference evidence="15" key="1">
    <citation type="submission" date="2016-06" db="UniProtKB">
        <authorList>
            <consortium name="WormBaseParasite"/>
        </authorList>
    </citation>
    <scope>IDENTIFICATION</scope>
</reference>
<keyword evidence="8 9" id="KW-0807">Transducer</keyword>
<feature type="transmembrane region" description="Helical" evidence="11">
    <location>
        <begin position="112"/>
        <end position="133"/>
    </location>
</feature>
<dbReference type="GO" id="GO:0004983">
    <property type="term" value="F:neuropeptide Y receptor activity"/>
    <property type="evidence" value="ECO:0007669"/>
    <property type="project" value="InterPro"/>
</dbReference>
<evidence type="ECO:0000259" key="12">
    <source>
        <dbReference type="PROSITE" id="PS50262"/>
    </source>
</evidence>
<dbReference type="PROSITE" id="PS50262">
    <property type="entry name" value="G_PROTEIN_RECEP_F1_2"/>
    <property type="match status" value="1"/>
</dbReference>
<keyword evidence="14" id="KW-1185">Reference proteome</keyword>
<evidence type="ECO:0000313" key="15">
    <source>
        <dbReference type="WBParaSite" id="ECPE_0000391601-mRNA-1"/>
    </source>
</evidence>
<dbReference type="GO" id="GO:0016020">
    <property type="term" value="C:membrane"/>
    <property type="evidence" value="ECO:0007669"/>
    <property type="project" value="UniProtKB-SubCell"/>
</dbReference>
<dbReference type="EMBL" id="UZAN01040804">
    <property type="protein sequence ID" value="VDP70988.1"/>
    <property type="molecule type" value="Genomic_DNA"/>
</dbReference>
<evidence type="ECO:0000256" key="11">
    <source>
        <dbReference type="SAM" id="Phobius"/>
    </source>
</evidence>
<comment type="similarity">
    <text evidence="2 9">Belongs to the G-protein coupled receptor 1 family.</text>
</comment>
<reference evidence="13 14" key="2">
    <citation type="submission" date="2018-11" db="EMBL/GenBank/DDBJ databases">
        <authorList>
            <consortium name="Pathogen Informatics"/>
        </authorList>
    </citation>
    <scope>NUCLEOTIDE SEQUENCE [LARGE SCALE GENOMIC DNA]</scope>
    <source>
        <strain evidence="13 14">Egypt</strain>
    </source>
</reference>
<dbReference type="Gene3D" id="1.20.1070.10">
    <property type="entry name" value="Rhodopsin 7-helix transmembrane proteins"/>
    <property type="match status" value="1"/>
</dbReference>
<feature type="region of interest" description="Disordered" evidence="10">
    <location>
        <begin position="315"/>
        <end position="339"/>
    </location>
</feature>
<dbReference type="PANTHER" id="PTHR24235:SF12">
    <property type="entry name" value="G-PROTEIN COUPLED RECEPTORS FAMILY 1 PROFILE DOMAIN-CONTAINING PROTEIN"/>
    <property type="match status" value="1"/>
</dbReference>
<feature type="transmembrane region" description="Helical" evidence="11">
    <location>
        <begin position="192"/>
        <end position="212"/>
    </location>
</feature>
<proteinExistence type="inferred from homology"/>
<evidence type="ECO:0000256" key="6">
    <source>
        <dbReference type="ARBA" id="ARBA00023136"/>
    </source>
</evidence>
<evidence type="ECO:0000256" key="9">
    <source>
        <dbReference type="RuleBase" id="RU000688"/>
    </source>
</evidence>
<dbReference type="SUPFAM" id="SSF81321">
    <property type="entry name" value="Family A G protein-coupled receptor-like"/>
    <property type="match status" value="1"/>
</dbReference>
<dbReference type="PANTHER" id="PTHR24235">
    <property type="entry name" value="NEUROPEPTIDE Y RECEPTOR"/>
    <property type="match status" value="1"/>
</dbReference>
<feature type="transmembrane region" description="Helical" evidence="11">
    <location>
        <begin position="426"/>
        <end position="450"/>
    </location>
</feature>
<feature type="region of interest" description="Disordered" evidence="10">
    <location>
        <begin position="622"/>
        <end position="643"/>
    </location>
</feature>
<evidence type="ECO:0000256" key="1">
    <source>
        <dbReference type="ARBA" id="ARBA00004141"/>
    </source>
</evidence>
<accession>A0A183AAC4</accession>
<dbReference type="CDD" id="cd15203">
    <property type="entry name" value="7tmA_NPYR-like"/>
    <property type="match status" value="1"/>
</dbReference>
<evidence type="ECO:0000256" key="8">
    <source>
        <dbReference type="ARBA" id="ARBA00023224"/>
    </source>
</evidence>
<evidence type="ECO:0000256" key="10">
    <source>
        <dbReference type="SAM" id="MobiDB-lite"/>
    </source>
</evidence>
<feature type="transmembrane region" description="Helical" evidence="11">
    <location>
        <begin position="73"/>
        <end position="100"/>
    </location>
</feature>
<dbReference type="OrthoDB" id="9046662at2759"/>
<organism evidence="15">
    <name type="scientific">Echinostoma caproni</name>
    <dbReference type="NCBI Taxonomy" id="27848"/>
    <lineage>
        <taxon>Eukaryota</taxon>
        <taxon>Metazoa</taxon>
        <taxon>Spiralia</taxon>
        <taxon>Lophotrochozoa</taxon>
        <taxon>Platyhelminthes</taxon>
        <taxon>Trematoda</taxon>
        <taxon>Digenea</taxon>
        <taxon>Plagiorchiida</taxon>
        <taxon>Echinostomata</taxon>
        <taxon>Echinostomatoidea</taxon>
        <taxon>Echinostomatidae</taxon>
        <taxon>Echinostoma</taxon>
    </lineage>
</organism>
<evidence type="ECO:0000256" key="7">
    <source>
        <dbReference type="ARBA" id="ARBA00023170"/>
    </source>
</evidence>
<dbReference type="Pfam" id="PF00001">
    <property type="entry name" value="7tm_1"/>
    <property type="match status" value="1"/>
</dbReference>
<evidence type="ECO:0000256" key="3">
    <source>
        <dbReference type="ARBA" id="ARBA00022692"/>
    </source>
</evidence>
<evidence type="ECO:0000256" key="4">
    <source>
        <dbReference type="ARBA" id="ARBA00022989"/>
    </source>
</evidence>
<gene>
    <name evidence="13" type="ORF">ECPE_LOCUS3909</name>
</gene>
<dbReference type="Proteomes" id="UP000272942">
    <property type="component" value="Unassembled WGS sequence"/>
</dbReference>
<feature type="domain" description="G-protein coupled receptors family 1 profile" evidence="12">
    <location>
        <begin position="91"/>
        <end position="447"/>
    </location>
</feature>
<dbReference type="WBParaSite" id="ECPE_0000391601-mRNA-1">
    <property type="protein sequence ID" value="ECPE_0000391601-mRNA-1"/>
    <property type="gene ID" value="ECPE_0000391601"/>
</dbReference>
<feature type="transmembrane region" description="Helical" evidence="11">
    <location>
        <begin position="153"/>
        <end position="172"/>
    </location>
</feature>
<dbReference type="InterPro" id="IPR000276">
    <property type="entry name" value="GPCR_Rhodpsn"/>
</dbReference>
<dbReference type="AlphaFoldDB" id="A0A183AAC4"/>
<feature type="compositionally biased region" description="Polar residues" evidence="10">
    <location>
        <begin position="316"/>
        <end position="326"/>
    </location>
</feature>
<keyword evidence="4 11" id="KW-1133">Transmembrane helix</keyword>
<dbReference type="PRINTS" id="PR01012">
    <property type="entry name" value="NRPEPTIDEYR"/>
</dbReference>
<dbReference type="PRINTS" id="PR00237">
    <property type="entry name" value="GPCRRHODOPSN"/>
</dbReference>
<evidence type="ECO:0000313" key="13">
    <source>
        <dbReference type="EMBL" id="VDP70988.1"/>
    </source>
</evidence>
<keyword evidence="6 11" id="KW-0472">Membrane</keyword>
<protein>
    <submittedName>
        <fullName evidence="15">G_PROTEIN_RECEP_F1_2 domain-containing protein</fullName>
    </submittedName>
</protein>
<feature type="transmembrane region" description="Helical" evidence="11">
    <location>
        <begin position="237"/>
        <end position="262"/>
    </location>
</feature>
<keyword evidence="3 9" id="KW-0812">Transmembrane</keyword>
<feature type="transmembrane region" description="Helical" evidence="11">
    <location>
        <begin position="357"/>
        <end position="377"/>
    </location>
</feature>